<evidence type="ECO:0000313" key="6">
    <source>
        <dbReference type="EMBL" id="KAK9920031.1"/>
    </source>
</evidence>
<evidence type="ECO:0000256" key="2">
    <source>
        <dbReference type="ARBA" id="ARBA00023157"/>
    </source>
</evidence>
<reference evidence="6 7" key="1">
    <citation type="journal article" date="2023" name="G3 (Bethesda)">
        <title>A chromosome-length genome assembly and annotation of blackberry (Rubus argutus, cv. 'Hillquist').</title>
        <authorList>
            <person name="Bruna T."/>
            <person name="Aryal R."/>
            <person name="Dudchenko O."/>
            <person name="Sargent D.J."/>
            <person name="Mead D."/>
            <person name="Buti M."/>
            <person name="Cavallini A."/>
            <person name="Hytonen T."/>
            <person name="Andres J."/>
            <person name="Pham M."/>
            <person name="Weisz D."/>
            <person name="Mascagni F."/>
            <person name="Usai G."/>
            <person name="Natali L."/>
            <person name="Bassil N."/>
            <person name="Fernandez G.E."/>
            <person name="Lomsadze A."/>
            <person name="Armour M."/>
            <person name="Olukolu B."/>
            <person name="Poorten T."/>
            <person name="Britton C."/>
            <person name="Davik J."/>
            <person name="Ashrafi H."/>
            <person name="Aiden E.L."/>
            <person name="Borodovsky M."/>
            <person name="Worthington M."/>
        </authorList>
    </citation>
    <scope>NUCLEOTIDE SEQUENCE [LARGE SCALE GENOMIC DNA]</scope>
    <source>
        <strain evidence="6">PI 553951</strain>
    </source>
</reference>
<dbReference type="Pfam" id="PF04043">
    <property type="entry name" value="PMEI"/>
    <property type="match status" value="1"/>
</dbReference>
<protein>
    <recommendedName>
        <fullName evidence="5">Pectinesterase inhibitor domain-containing protein</fullName>
    </recommendedName>
</protein>
<dbReference type="EMBL" id="JBEDUW010000006">
    <property type="protein sequence ID" value="KAK9920031.1"/>
    <property type="molecule type" value="Genomic_DNA"/>
</dbReference>
<dbReference type="InterPro" id="IPR034086">
    <property type="entry name" value="PMEI_plant"/>
</dbReference>
<evidence type="ECO:0000259" key="5">
    <source>
        <dbReference type="SMART" id="SM00856"/>
    </source>
</evidence>
<dbReference type="Proteomes" id="UP001457282">
    <property type="component" value="Unassembled WGS sequence"/>
</dbReference>
<comment type="similarity">
    <text evidence="3">Belongs to the PMEI family.</text>
</comment>
<comment type="caution">
    <text evidence="6">The sequence shown here is derived from an EMBL/GenBank/DDBJ whole genome shotgun (WGS) entry which is preliminary data.</text>
</comment>
<keyword evidence="1 4" id="KW-0732">Signal</keyword>
<feature type="signal peptide" evidence="4">
    <location>
        <begin position="1"/>
        <end position="24"/>
    </location>
</feature>
<evidence type="ECO:0000256" key="4">
    <source>
        <dbReference type="SAM" id="SignalP"/>
    </source>
</evidence>
<dbReference type="InterPro" id="IPR035513">
    <property type="entry name" value="Invertase/methylesterase_inhib"/>
</dbReference>
<name>A0AAW1W7T6_RUBAR</name>
<dbReference type="GO" id="GO:0046910">
    <property type="term" value="F:pectinesterase inhibitor activity"/>
    <property type="evidence" value="ECO:0007669"/>
    <property type="project" value="InterPro"/>
</dbReference>
<dbReference type="PANTHER" id="PTHR36710">
    <property type="entry name" value="PECTINESTERASE INHIBITOR-LIKE"/>
    <property type="match status" value="1"/>
</dbReference>
<sequence>MVCAELLVSFLVLILMINVHRSSSQETQQLIEKICRQMEEYGFCSQTFKENLKSPDSDIVALAQITIERATDNATKTLDFVSHFTRLPWSFFQKDYEDVANSESITPRAEDSCQQSINTLPSNQNPLVDRNRQMRILIAMSVVSVQELLHTRVLPPTSI</sequence>
<gene>
    <name evidence="6" type="ORF">M0R45_028597</name>
</gene>
<dbReference type="AlphaFoldDB" id="A0AAW1W7T6"/>
<accession>A0AAW1W7T6</accession>
<dbReference type="SMART" id="SM00856">
    <property type="entry name" value="PMEI"/>
    <property type="match status" value="1"/>
</dbReference>
<dbReference type="InterPro" id="IPR006501">
    <property type="entry name" value="Pectinesterase_inhib_dom"/>
</dbReference>
<dbReference type="CDD" id="cd15797">
    <property type="entry name" value="PMEI"/>
    <property type="match status" value="1"/>
</dbReference>
<organism evidence="6 7">
    <name type="scientific">Rubus argutus</name>
    <name type="common">Southern blackberry</name>
    <dbReference type="NCBI Taxonomy" id="59490"/>
    <lineage>
        <taxon>Eukaryota</taxon>
        <taxon>Viridiplantae</taxon>
        <taxon>Streptophyta</taxon>
        <taxon>Embryophyta</taxon>
        <taxon>Tracheophyta</taxon>
        <taxon>Spermatophyta</taxon>
        <taxon>Magnoliopsida</taxon>
        <taxon>eudicotyledons</taxon>
        <taxon>Gunneridae</taxon>
        <taxon>Pentapetalae</taxon>
        <taxon>rosids</taxon>
        <taxon>fabids</taxon>
        <taxon>Rosales</taxon>
        <taxon>Rosaceae</taxon>
        <taxon>Rosoideae</taxon>
        <taxon>Rosoideae incertae sedis</taxon>
        <taxon>Rubus</taxon>
    </lineage>
</organism>
<evidence type="ECO:0000256" key="3">
    <source>
        <dbReference type="ARBA" id="ARBA00038471"/>
    </source>
</evidence>
<feature type="domain" description="Pectinesterase inhibitor" evidence="5">
    <location>
        <begin position="26"/>
        <end position="144"/>
    </location>
</feature>
<dbReference type="Gene3D" id="1.20.140.40">
    <property type="entry name" value="Invertase/pectin methylesterase inhibitor family protein"/>
    <property type="match status" value="1"/>
</dbReference>
<evidence type="ECO:0000256" key="1">
    <source>
        <dbReference type="ARBA" id="ARBA00022729"/>
    </source>
</evidence>
<dbReference type="PANTHER" id="PTHR36710:SF1">
    <property type="entry name" value="F14J9.2 PROTEIN"/>
    <property type="match status" value="1"/>
</dbReference>
<feature type="chain" id="PRO_5043777500" description="Pectinesterase inhibitor domain-containing protein" evidence="4">
    <location>
        <begin position="25"/>
        <end position="159"/>
    </location>
</feature>
<dbReference type="NCBIfam" id="TIGR01614">
    <property type="entry name" value="PME_inhib"/>
    <property type="match status" value="1"/>
</dbReference>
<dbReference type="InterPro" id="IPR052421">
    <property type="entry name" value="PCW_Enzyme_Inhibitor"/>
</dbReference>
<keyword evidence="7" id="KW-1185">Reference proteome</keyword>
<dbReference type="SUPFAM" id="SSF101148">
    <property type="entry name" value="Plant invertase/pectin methylesterase inhibitor"/>
    <property type="match status" value="1"/>
</dbReference>
<evidence type="ECO:0000313" key="7">
    <source>
        <dbReference type="Proteomes" id="UP001457282"/>
    </source>
</evidence>
<keyword evidence="2" id="KW-1015">Disulfide bond</keyword>
<proteinExistence type="inferred from homology"/>